<proteinExistence type="predicted"/>
<comment type="caution">
    <text evidence="1">The sequence shown here is derived from an EMBL/GenBank/DDBJ whole genome shotgun (WGS) entry which is preliminary data.</text>
</comment>
<sequence>MMKNREGMGSSNGGIFRLDTMTVVAVQGVSAAWQASTWWNFTSASRNELESPA</sequence>
<gene>
    <name evidence="1" type="ORF">HUJ06_010349</name>
</gene>
<accession>A0A822YQK4</accession>
<dbReference type="Proteomes" id="UP000607653">
    <property type="component" value="Unassembled WGS sequence"/>
</dbReference>
<name>A0A822YQK4_NELNU</name>
<evidence type="ECO:0000313" key="2">
    <source>
        <dbReference type="Proteomes" id="UP000607653"/>
    </source>
</evidence>
<keyword evidence="2" id="KW-1185">Reference proteome</keyword>
<dbReference type="AlphaFoldDB" id="A0A822YQK4"/>
<reference evidence="1 2" key="1">
    <citation type="journal article" date="2020" name="Mol. Biol. Evol.">
        <title>Distinct Expression and Methylation Patterns for Genes with Different Fates following a Single Whole-Genome Duplication in Flowering Plants.</title>
        <authorList>
            <person name="Shi T."/>
            <person name="Rahmani R.S."/>
            <person name="Gugger P.F."/>
            <person name="Wang M."/>
            <person name="Li H."/>
            <person name="Zhang Y."/>
            <person name="Li Z."/>
            <person name="Wang Q."/>
            <person name="Van de Peer Y."/>
            <person name="Marchal K."/>
            <person name="Chen J."/>
        </authorList>
    </citation>
    <scope>NUCLEOTIDE SEQUENCE [LARGE SCALE GENOMIC DNA]</scope>
    <source>
        <tissue evidence="1">Leaf</tissue>
    </source>
</reference>
<organism evidence="1 2">
    <name type="scientific">Nelumbo nucifera</name>
    <name type="common">Sacred lotus</name>
    <dbReference type="NCBI Taxonomy" id="4432"/>
    <lineage>
        <taxon>Eukaryota</taxon>
        <taxon>Viridiplantae</taxon>
        <taxon>Streptophyta</taxon>
        <taxon>Embryophyta</taxon>
        <taxon>Tracheophyta</taxon>
        <taxon>Spermatophyta</taxon>
        <taxon>Magnoliopsida</taxon>
        <taxon>Proteales</taxon>
        <taxon>Nelumbonaceae</taxon>
        <taxon>Nelumbo</taxon>
    </lineage>
</organism>
<dbReference type="EMBL" id="DUZY01000003">
    <property type="protein sequence ID" value="DAD31498.1"/>
    <property type="molecule type" value="Genomic_DNA"/>
</dbReference>
<protein>
    <submittedName>
        <fullName evidence="1">Uncharacterized protein</fullName>
    </submittedName>
</protein>
<evidence type="ECO:0000313" key="1">
    <source>
        <dbReference type="EMBL" id="DAD31498.1"/>
    </source>
</evidence>